<accession>A0A444S3X2</accession>
<dbReference type="AlphaFoldDB" id="A0A444S3X2"/>
<proteinExistence type="predicted"/>
<reference evidence="2 3" key="1">
    <citation type="submission" date="2018-12" db="EMBL/GenBank/DDBJ databases">
        <title>Genome of Verticillium dahliae isolate Getta Getta.</title>
        <authorList>
            <person name="Gardiner D.M."/>
        </authorList>
    </citation>
    <scope>NUCLEOTIDE SEQUENCE [LARGE SCALE GENOMIC DNA]</scope>
    <source>
        <strain evidence="2 3">Getta Getta</strain>
    </source>
</reference>
<evidence type="ECO:0000256" key="1">
    <source>
        <dbReference type="SAM" id="MobiDB-lite"/>
    </source>
</evidence>
<dbReference type="Proteomes" id="UP000288725">
    <property type="component" value="Unassembled WGS sequence"/>
</dbReference>
<feature type="region of interest" description="Disordered" evidence="1">
    <location>
        <begin position="59"/>
        <end position="97"/>
    </location>
</feature>
<comment type="caution">
    <text evidence="2">The sequence shown here is derived from an EMBL/GenBank/DDBJ whole genome shotgun (WGS) entry which is preliminary data.</text>
</comment>
<dbReference type="EMBL" id="RSDZ01000031">
    <property type="protein sequence ID" value="RXG48122.1"/>
    <property type="molecule type" value="Genomic_DNA"/>
</dbReference>
<organism evidence="2 3">
    <name type="scientific">Verticillium dahliae</name>
    <name type="common">Verticillium wilt</name>
    <dbReference type="NCBI Taxonomy" id="27337"/>
    <lineage>
        <taxon>Eukaryota</taxon>
        <taxon>Fungi</taxon>
        <taxon>Dikarya</taxon>
        <taxon>Ascomycota</taxon>
        <taxon>Pezizomycotina</taxon>
        <taxon>Sordariomycetes</taxon>
        <taxon>Hypocreomycetidae</taxon>
        <taxon>Glomerellales</taxon>
        <taxon>Plectosphaerellaceae</taxon>
        <taxon>Verticillium</taxon>
    </lineage>
</organism>
<gene>
    <name evidence="2" type="ORF">VDGE_30254</name>
</gene>
<evidence type="ECO:0000313" key="3">
    <source>
        <dbReference type="Proteomes" id="UP000288725"/>
    </source>
</evidence>
<sequence length="97" mass="10648">MHPTLSRRGTPVNDQQRPAQLPATQTSRLAFKRKPLRAWFHGVAVATFAQSLIAGRNFPSTESVGTLDDRNPHSNMFALSPRPAQSSPIQGQQTLSL</sequence>
<evidence type="ECO:0000313" key="2">
    <source>
        <dbReference type="EMBL" id="RXG48122.1"/>
    </source>
</evidence>
<feature type="compositionally biased region" description="Polar residues" evidence="1">
    <location>
        <begin position="12"/>
        <end position="28"/>
    </location>
</feature>
<feature type="region of interest" description="Disordered" evidence="1">
    <location>
        <begin position="1"/>
        <end position="28"/>
    </location>
</feature>
<name>A0A444S3X2_VERDA</name>
<feature type="compositionally biased region" description="Polar residues" evidence="1">
    <location>
        <begin position="83"/>
        <end position="97"/>
    </location>
</feature>
<protein>
    <submittedName>
        <fullName evidence="2">Uncharacterized protein</fullName>
    </submittedName>
</protein>